<dbReference type="Proteomes" id="UP001153332">
    <property type="component" value="Unassembled WGS sequence"/>
</dbReference>
<comment type="caution">
    <text evidence="1">The sequence shown here is derived from an EMBL/GenBank/DDBJ whole genome shotgun (WGS) entry which is preliminary data.</text>
</comment>
<sequence length="75" mass="8518">MAVERMYIEDEDSDEYTTEREPGCYVDVIDLVVRVKGDPGYRDLEGNEESGLEDGGDPDKEDEDRRSEDGANQSR</sequence>
<evidence type="ECO:0000313" key="2">
    <source>
        <dbReference type="Proteomes" id="UP001153332"/>
    </source>
</evidence>
<accession>A0ACC2JNQ8</accession>
<keyword evidence="2" id="KW-1185">Reference proteome</keyword>
<proteinExistence type="predicted"/>
<name>A0ACC2JNQ8_9PEZI</name>
<organism evidence="1 2">
    <name type="scientific">Lasiodiplodia mahajangana</name>
    <dbReference type="NCBI Taxonomy" id="1108764"/>
    <lineage>
        <taxon>Eukaryota</taxon>
        <taxon>Fungi</taxon>
        <taxon>Dikarya</taxon>
        <taxon>Ascomycota</taxon>
        <taxon>Pezizomycotina</taxon>
        <taxon>Dothideomycetes</taxon>
        <taxon>Dothideomycetes incertae sedis</taxon>
        <taxon>Botryosphaeriales</taxon>
        <taxon>Botryosphaeriaceae</taxon>
        <taxon>Lasiodiplodia</taxon>
    </lineage>
</organism>
<gene>
    <name evidence="1" type="ORF">O1611_g4757</name>
</gene>
<reference evidence="1" key="1">
    <citation type="submission" date="2022-12" db="EMBL/GenBank/DDBJ databases">
        <title>Genome Sequence of Lasiodiplodia mahajangana.</title>
        <authorList>
            <person name="Buettner E."/>
        </authorList>
    </citation>
    <scope>NUCLEOTIDE SEQUENCE</scope>
    <source>
        <strain evidence="1">VT137</strain>
    </source>
</reference>
<protein>
    <submittedName>
        <fullName evidence="1">Uncharacterized protein</fullName>
    </submittedName>
</protein>
<dbReference type="EMBL" id="JAPUUL010000933">
    <property type="protein sequence ID" value="KAJ8128877.1"/>
    <property type="molecule type" value="Genomic_DNA"/>
</dbReference>
<evidence type="ECO:0000313" key="1">
    <source>
        <dbReference type="EMBL" id="KAJ8128877.1"/>
    </source>
</evidence>